<keyword evidence="4" id="KW-0819">tRNA processing</keyword>
<evidence type="ECO:0000313" key="7">
    <source>
        <dbReference type="EMBL" id="MCV2402327.1"/>
    </source>
</evidence>
<gene>
    <name evidence="7" type="ORF">OFY17_05430</name>
</gene>
<dbReference type="RefSeq" id="WP_263529707.1">
    <property type="nucleotide sequence ID" value="NZ_JAOVZB010000002.1"/>
</dbReference>
<proteinExistence type="inferred from homology"/>
<accession>A0ABT2YR00</accession>
<comment type="similarity">
    <text evidence="5">Belongs to the TDD superfamily. DTWD2 family.</text>
</comment>
<evidence type="ECO:0000256" key="5">
    <source>
        <dbReference type="ARBA" id="ARBA00034489"/>
    </source>
</evidence>
<name>A0ABT2YR00_9GAMM</name>
<dbReference type="Proteomes" id="UP001209713">
    <property type="component" value="Unassembled WGS sequence"/>
</dbReference>
<organism evidence="7 8">
    <name type="scientific">Marinomonas sargassi</name>
    <dbReference type="NCBI Taxonomy" id="2984494"/>
    <lineage>
        <taxon>Bacteria</taxon>
        <taxon>Pseudomonadati</taxon>
        <taxon>Pseudomonadota</taxon>
        <taxon>Gammaproteobacteria</taxon>
        <taxon>Oceanospirillales</taxon>
        <taxon>Oceanospirillaceae</taxon>
        <taxon>Marinomonas</taxon>
    </lineage>
</organism>
<protein>
    <recommendedName>
        <fullName evidence="1">tRNA-uridine aminocarboxypropyltransferase</fullName>
        <ecNumber evidence="1">2.5.1.25</ecNumber>
    </recommendedName>
</protein>
<dbReference type="PANTHER" id="PTHR21392">
    <property type="entry name" value="TRNA-URIDINE AMINOCARBOXYPROPYLTRANSFERASE 2"/>
    <property type="match status" value="1"/>
</dbReference>
<dbReference type="EC" id="2.5.1.25" evidence="1"/>
<dbReference type="PANTHER" id="PTHR21392:SF0">
    <property type="entry name" value="TRNA-URIDINE AMINOCARBOXYPROPYLTRANSFERASE 2"/>
    <property type="match status" value="1"/>
</dbReference>
<evidence type="ECO:0000259" key="6">
    <source>
        <dbReference type="SMART" id="SM01144"/>
    </source>
</evidence>
<dbReference type="SMART" id="SM01144">
    <property type="entry name" value="DTW"/>
    <property type="match status" value="1"/>
</dbReference>
<dbReference type="InterPro" id="IPR039262">
    <property type="entry name" value="DTWD2/TAPT"/>
</dbReference>
<keyword evidence="2" id="KW-0808">Transferase</keyword>
<evidence type="ECO:0000256" key="4">
    <source>
        <dbReference type="ARBA" id="ARBA00022694"/>
    </source>
</evidence>
<dbReference type="EMBL" id="JAOVZB010000002">
    <property type="protein sequence ID" value="MCV2402327.1"/>
    <property type="molecule type" value="Genomic_DNA"/>
</dbReference>
<sequence length="202" mass="23041">MPEDIHHCKRQKCSRCDFLVSQCVCKWLPDLATKLDIIILQDEREAKNAKNTVSLLRLALPQVKCISIKDTSSVRSTLNSLDKGYWYLVFPCDRSTPIETVKESELKQMKGVVLLDATWRKAKKMYITEPSLQLFKSIEFTSAPAGNYVIRKSPDAQSLSTLEACAYAIEKIAGEDMEALRVFMSKSQSWQWRKQPAAHKHS</sequence>
<evidence type="ECO:0000256" key="3">
    <source>
        <dbReference type="ARBA" id="ARBA00022691"/>
    </source>
</evidence>
<evidence type="ECO:0000256" key="2">
    <source>
        <dbReference type="ARBA" id="ARBA00022679"/>
    </source>
</evidence>
<feature type="domain" description="DTW" evidence="6">
    <location>
        <begin position="9"/>
        <end position="196"/>
    </location>
</feature>
<keyword evidence="8" id="KW-1185">Reference proteome</keyword>
<comment type="caution">
    <text evidence="7">The sequence shown here is derived from an EMBL/GenBank/DDBJ whole genome shotgun (WGS) entry which is preliminary data.</text>
</comment>
<evidence type="ECO:0000313" key="8">
    <source>
        <dbReference type="Proteomes" id="UP001209713"/>
    </source>
</evidence>
<dbReference type="Pfam" id="PF03942">
    <property type="entry name" value="DTW"/>
    <property type="match status" value="1"/>
</dbReference>
<evidence type="ECO:0000256" key="1">
    <source>
        <dbReference type="ARBA" id="ARBA00012386"/>
    </source>
</evidence>
<reference evidence="7 8" key="1">
    <citation type="submission" date="2022-10" db="EMBL/GenBank/DDBJ databases">
        <title>Marinomonas transparenta sp. nov. and Marinomonas sargassi sp. nov., isolated from marine alga (Sargassum natans (L.) Gaillon).</title>
        <authorList>
            <person name="Wang Y."/>
        </authorList>
    </citation>
    <scope>NUCLEOTIDE SEQUENCE [LARGE SCALE GENOMIC DNA]</scope>
    <source>
        <strain evidence="7 8">C2222</strain>
    </source>
</reference>
<keyword evidence="3" id="KW-0949">S-adenosyl-L-methionine</keyword>
<dbReference type="InterPro" id="IPR005636">
    <property type="entry name" value="DTW"/>
</dbReference>